<dbReference type="RefSeq" id="WP_126118121.1">
    <property type="nucleotide sequence ID" value="NZ_CP101806.1"/>
</dbReference>
<evidence type="ECO:0000313" key="3">
    <source>
        <dbReference type="Proteomes" id="UP000280036"/>
    </source>
</evidence>
<evidence type="ECO:0008006" key="5">
    <source>
        <dbReference type="Google" id="ProtNLM"/>
    </source>
</evidence>
<dbReference type="OrthoDB" id="398464at2"/>
<dbReference type="Proteomes" id="UP000280036">
    <property type="component" value="Unassembled WGS sequence"/>
</dbReference>
<evidence type="ECO:0000313" key="4">
    <source>
        <dbReference type="Proteomes" id="UP001058569"/>
    </source>
</evidence>
<proteinExistence type="predicted"/>
<organism evidence="2 3">
    <name type="scientific">Mycoplasmopsis caviae</name>
    <dbReference type="NCBI Taxonomy" id="55603"/>
    <lineage>
        <taxon>Bacteria</taxon>
        <taxon>Bacillati</taxon>
        <taxon>Mycoplasmatota</taxon>
        <taxon>Mycoplasmoidales</taxon>
        <taxon>Metamycoplasmataceae</taxon>
        <taxon>Mycoplasmopsis</taxon>
    </lineage>
</organism>
<evidence type="ECO:0000313" key="1">
    <source>
        <dbReference type="EMBL" id="UUD35357.1"/>
    </source>
</evidence>
<accession>A0A3P8KBA6</accession>
<name>A0A3P8KBA6_9BACT</name>
<dbReference type="AlphaFoldDB" id="A0A3P8KBA6"/>
<evidence type="ECO:0000313" key="2">
    <source>
        <dbReference type="EMBL" id="VDR41864.1"/>
    </source>
</evidence>
<dbReference type="InterPro" id="IPR011008">
    <property type="entry name" value="Dimeric_a/b-barrel"/>
</dbReference>
<reference evidence="1" key="2">
    <citation type="submission" date="2022-07" db="EMBL/GenBank/DDBJ databases">
        <title>Complete genome of Mycoplasma caviae type strain G122.</title>
        <authorList>
            <person name="Spergser J."/>
        </authorList>
    </citation>
    <scope>NUCLEOTIDE SEQUENCE</scope>
    <source>
        <strain evidence="1">G122</strain>
    </source>
</reference>
<dbReference type="SUPFAM" id="SSF54909">
    <property type="entry name" value="Dimeric alpha+beta barrel"/>
    <property type="match status" value="1"/>
</dbReference>
<reference evidence="2 3" key="1">
    <citation type="submission" date="2018-12" db="EMBL/GenBank/DDBJ databases">
        <authorList>
            <consortium name="Pathogen Informatics"/>
        </authorList>
    </citation>
    <scope>NUCLEOTIDE SEQUENCE [LARGE SCALE GENOMIC DNA]</scope>
    <source>
        <strain evidence="2 3">NCTC10126</strain>
    </source>
</reference>
<dbReference type="Gene3D" id="3.30.70.100">
    <property type="match status" value="1"/>
</dbReference>
<dbReference type="Proteomes" id="UP001058569">
    <property type="component" value="Chromosome"/>
</dbReference>
<keyword evidence="4" id="KW-1185">Reference proteome</keyword>
<gene>
    <name evidence="2" type="ORF">NCTC10126_00352</name>
    <name evidence="1" type="ORF">NPA07_00560</name>
</gene>
<protein>
    <recommendedName>
        <fullName evidence="5">ABM domain-containing protein</fullName>
    </recommendedName>
</protein>
<dbReference type="EMBL" id="UZVY01000001">
    <property type="protein sequence ID" value="VDR41864.1"/>
    <property type="molecule type" value="Genomic_DNA"/>
</dbReference>
<sequence length="94" mass="11446">MIYAIFKRARIRPESKLIFEKTVNLWISEVKKEEHNLSFDGYWVNDNTFAFIERWSTFDSYKKFNKKEETQLQWKALSKYFSDEIRIYAGDTIC</sequence>
<dbReference type="EMBL" id="CP101806">
    <property type="protein sequence ID" value="UUD35357.1"/>
    <property type="molecule type" value="Genomic_DNA"/>
</dbReference>